<dbReference type="PANTHER" id="PTHR10224:SF12">
    <property type="entry name" value="GLYOXALASE ELBB"/>
    <property type="match status" value="1"/>
</dbReference>
<dbReference type="NCBIfam" id="NF008747">
    <property type="entry name" value="PRK11780.1"/>
    <property type="match status" value="1"/>
</dbReference>
<dbReference type="SUPFAM" id="SSF52317">
    <property type="entry name" value="Class I glutamine amidotransferase-like"/>
    <property type="match status" value="1"/>
</dbReference>
<dbReference type="InterPro" id="IPR002818">
    <property type="entry name" value="DJ-1/PfpI"/>
</dbReference>
<sequence length="220" mass="23069">MAKKIGVLLAGCGHLDGAEIHEATITLLALDRGGADIKCMAPNKSQMHTINHKSGDDTGEVRNVLTEASRIARGNIADVADVKADELDGLILPGGYGAAKNLVDFAVRGADCTIHPEVDRLLNDMVKAKKPVGVICIAPAVMARAMKNKGIKVRLTIGNDKGTAEALETLGAKHVDCAVDDIVVDETNKVVSTPAYMLGPSIKNVADGIEKLVAKVLEMA</sequence>
<dbReference type="InterPro" id="IPR029062">
    <property type="entry name" value="Class_I_gatase-like"/>
</dbReference>
<comment type="caution">
    <text evidence="2">The sequence shown here is derived from an EMBL/GenBank/DDBJ whole genome shotgun (WGS) entry which is preliminary data.</text>
</comment>
<dbReference type="InterPro" id="IPR026041">
    <property type="entry name" value="ElbB"/>
</dbReference>
<accession>A0A532V0R7</accession>
<organism evidence="2 3">
    <name type="scientific">candidate division LCP-89 bacterium B3_LCP</name>
    <dbReference type="NCBI Taxonomy" id="2012998"/>
    <lineage>
        <taxon>Bacteria</taxon>
        <taxon>Pseudomonadati</taxon>
        <taxon>Bacteria division LCP-89</taxon>
    </lineage>
</organism>
<protein>
    <submittedName>
        <fullName evidence="2">Isoprenoid biosynthesis protein ElbB</fullName>
    </submittedName>
</protein>
<dbReference type="EMBL" id="NJBN01000004">
    <property type="protein sequence ID" value="TKJ40739.1"/>
    <property type="molecule type" value="Genomic_DNA"/>
</dbReference>
<dbReference type="AlphaFoldDB" id="A0A532V0R7"/>
<dbReference type="Gene3D" id="3.40.50.880">
    <property type="match status" value="1"/>
</dbReference>
<evidence type="ECO:0000313" key="2">
    <source>
        <dbReference type="EMBL" id="TKJ40739.1"/>
    </source>
</evidence>
<proteinExistence type="predicted"/>
<evidence type="ECO:0000259" key="1">
    <source>
        <dbReference type="Pfam" id="PF01965"/>
    </source>
</evidence>
<dbReference type="PANTHER" id="PTHR10224">
    <property type="entry name" value="ES1 PROTEIN HOMOLOG, MITOCHONDRIAL"/>
    <property type="match status" value="1"/>
</dbReference>
<dbReference type="Pfam" id="PF01965">
    <property type="entry name" value="DJ-1_PfpI"/>
    <property type="match status" value="1"/>
</dbReference>
<gene>
    <name evidence="2" type="ORF">CEE37_07180</name>
</gene>
<evidence type="ECO:0000313" key="3">
    <source>
        <dbReference type="Proteomes" id="UP000319619"/>
    </source>
</evidence>
<reference evidence="2 3" key="1">
    <citation type="submission" date="2017-06" db="EMBL/GenBank/DDBJ databases">
        <title>Novel microbial phyla capable of carbon fixation and sulfur reduction in deep-sea sediments.</title>
        <authorList>
            <person name="Huang J."/>
            <person name="Baker B."/>
            <person name="Wang Y."/>
        </authorList>
    </citation>
    <scope>NUCLEOTIDE SEQUENCE [LARGE SCALE GENOMIC DNA]</scope>
    <source>
        <strain evidence="2">B3_LCP</strain>
    </source>
</reference>
<dbReference type="CDD" id="cd03133">
    <property type="entry name" value="GATase1_ES1"/>
    <property type="match status" value="1"/>
</dbReference>
<dbReference type="PIRSF" id="PIRSF006320">
    <property type="entry name" value="Elb2"/>
    <property type="match status" value="1"/>
</dbReference>
<dbReference type="Proteomes" id="UP000319619">
    <property type="component" value="Unassembled WGS sequence"/>
</dbReference>
<name>A0A532V0R7_UNCL8</name>
<feature type="domain" description="DJ-1/PfpI" evidence="1">
    <location>
        <begin position="16"/>
        <end position="181"/>
    </location>
</feature>